<organism evidence="1 2">
    <name type="scientific">Batillaria attramentaria</name>
    <dbReference type="NCBI Taxonomy" id="370345"/>
    <lineage>
        <taxon>Eukaryota</taxon>
        <taxon>Metazoa</taxon>
        <taxon>Spiralia</taxon>
        <taxon>Lophotrochozoa</taxon>
        <taxon>Mollusca</taxon>
        <taxon>Gastropoda</taxon>
        <taxon>Caenogastropoda</taxon>
        <taxon>Sorbeoconcha</taxon>
        <taxon>Cerithioidea</taxon>
        <taxon>Batillariidae</taxon>
        <taxon>Batillaria</taxon>
    </lineage>
</organism>
<gene>
    <name evidence="1" type="ORF">BaRGS_00012869</name>
</gene>
<comment type="caution">
    <text evidence="1">The sequence shown here is derived from an EMBL/GenBank/DDBJ whole genome shotgun (WGS) entry which is preliminary data.</text>
</comment>
<dbReference type="EMBL" id="JACVVK020000071">
    <property type="protein sequence ID" value="KAK7495879.1"/>
    <property type="molecule type" value="Genomic_DNA"/>
</dbReference>
<accession>A0ABD0L9R7</accession>
<evidence type="ECO:0000313" key="2">
    <source>
        <dbReference type="Proteomes" id="UP001519460"/>
    </source>
</evidence>
<dbReference type="Proteomes" id="UP001519460">
    <property type="component" value="Unassembled WGS sequence"/>
</dbReference>
<reference evidence="1 2" key="1">
    <citation type="journal article" date="2023" name="Sci. Data">
        <title>Genome assembly of the Korean intertidal mud-creeper Batillaria attramentaria.</title>
        <authorList>
            <person name="Patra A.K."/>
            <person name="Ho P.T."/>
            <person name="Jun S."/>
            <person name="Lee S.J."/>
            <person name="Kim Y."/>
            <person name="Won Y.J."/>
        </authorList>
    </citation>
    <scope>NUCLEOTIDE SEQUENCE [LARGE SCALE GENOMIC DNA]</scope>
    <source>
        <strain evidence="1">Wonlab-2016</strain>
    </source>
</reference>
<keyword evidence="2" id="KW-1185">Reference proteome</keyword>
<sequence length="117" mass="13276">MKPPSTKKSTEFVKKYALYVISHKSSPPPVHRFNRLPKLFSPYDIRDLACSFLSLLAPSACPGRILLKRLSTLTALRCLWWILATKNCSPESLTRVLQTTRVFNRKSGSGWAAPEVW</sequence>
<name>A0ABD0L9R7_9CAEN</name>
<proteinExistence type="predicted"/>
<protein>
    <submittedName>
        <fullName evidence="1">Uncharacterized protein</fullName>
    </submittedName>
</protein>
<dbReference type="AlphaFoldDB" id="A0ABD0L9R7"/>
<evidence type="ECO:0000313" key="1">
    <source>
        <dbReference type="EMBL" id="KAK7495879.1"/>
    </source>
</evidence>